<evidence type="ECO:0000313" key="3">
    <source>
        <dbReference type="EMBL" id="KAG0580369.1"/>
    </source>
</evidence>
<feature type="region of interest" description="Disordered" evidence="1">
    <location>
        <begin position="335"/>
        <end position="354"/>
    </location>
</feature>
<dbReference type="SMART" id="SM00257">
    <property type="entry name" value="LysM"/>
    <property type="match status" value="1"/>
</dbReference>
<reference evidence="3" key="1">
    <citation type="submission" date="2020-06" db="EMBL/GenBank/DDBJ databases">
        <title>WGS assembly of Ceratodon purpureus strain R40.</title>
        <authorList>
            <person name="Carey S.B."/>
            <person name="Jenkins J."/>
            <person name="Shu S."/>
            <person name="Lovell J.T."/>
            <person name="Sreedasyam A."/>
            <person name="Maumus F."/>
            <person name="Tiley G.P."/>
            <person name="Fernandez-Pozo N."/>
            <person name="Barry K."/>
            <person name="Chen C."/>
            <person name="Wang M."/>
            <person name="Lipzen A."/>
            <person name="Daum C."/>
            <person name="Saski C.A."/>
            <person name="Payton A.C."/>
            <person name="Mcbreen J.C."/>
            <person name="Conrad R.E."/>
            <person name="Kollar L.M."/>
            <person name="Olsson S."/>
            <person name="Huttunen S."/>
            <person name="Landis J.B."/>
            <person name="Wickett N.J."/>
            <person name="Johnson M.G."/>
            <person name="Rensing S.A."/>
            <person name="Grimwood J."/>
            <person name="Schmutz J."/>
            <person name="Mcdaniel S.F."/>
        </authorList>
    </citation>
    <scope>NUCLEOTIDE SEQUENCE</scope>
    <source>
        <strain evidence="3">R40</strain>
    </source>
</reference>
<organism evidence="3 4">
    <name type="scientific">Ceratodon purpureus</name>
    <name type="common">Fire moss</name>
    <name type="synonym">Dicranum purpureum</name>
    <dbReference type="NCBI Taxonomy" id="3225"/>
    <lineage>
        <taxon>Eukaryota</taxon>
        <taxon>Viridiplantae</taxon>
        <taxon>Streptophyta</taxon>
        <taxon>Embryophyta</taxon>
        <taxon>Bryophyta</taxon>
        <taxon>Bryophytina</taxon>
        <taxon>Bryopsida</taxon>
        <taxon>Dicranidae</taxon>
        <taxon>Pseudoditrichales</taxon>
        <taxon>Ditrichaceae</taxon>
        <taxon>Ceratodon</taxon>
    </lineage>
</organism>
<comment type="caution">
    <text evidence="3">The sequence shown here is derived from an EMBL/GenBank/DDBJ whole genome shotgun (WGS) entry which is preliminary data.</text>
</comment>
<accession>A0A8T0IBQ3</accession>
<dbReference type="SUPFAM" id="SSF54106">
    <property type="entry name" value="LysM domain"/>
    <property type="match status" value="1"/>
</dbReference>
<dbReference type="PANTHER" id="PTHR33734:SF22">
    <property type="entry name" value="MEMBRANE-BOUND LYTIC MUREIN TRANSGLYCOSYLASE D"/>
    <property type="match status" value="1"/>
</dbReference>
<feature type="domain" description="LysM" evidence="2">
    <location>
        <begin position="125"/>
        <end position="169"/>
    </location>
</feature>
<dbReference type="EMBL" id="CM026424">
    <property type="protein sequence ID" value="KAG0580369.1"/>
    <property type="molecule type" value="Genomic_DNA"/>
</dbReference>
<dbReference type="Proteomes" id="UP000822688">
    <property type="component" value="Chromosome 4"/>
</dbReference>
<sequence>MELTVGSVSLSASINETLNSRRSADTSLAQVCRVTPVSRVSVFGRRPVVSAEHSPFSRGGRSSRNWSFAEDITGLGCRLCIKGQKQSGTSHNSRWQASAVAEFSGTDTQDSGISARDDLSNADAAVHIIEEGETLTSIAKRYKTTVSRLASANEIEDVDVLQTGEELVIPFRAAGVRKVSSRLKSESPVVLNTARTKAYAKNARGLRTATTSGYDTPSTLSHVGEHSPFPVRTLAQVVIPLLLIAPIVGFCVRCAVDYIQERIHKEVRARQAELEIYYSRHRPRVNRWQGILDEDREEAADYTEAAAASDTLDDYRFRDERQIPTGYASIRAMSEESIANESDEERSSRQTQDYEEIRKSYAELESTYMKFLSDSGLSRSGYWRGSVTQLQEEI</sequence>
<dbReference type="Gene3D" id="3.10.350.10">
    <property type="entry name" value="LysM domain"/>
    <property type="match status" value="1"/>
</dbReference>
<gene>
    <name evidence="3" type="ORF">KC19_4G168300</name>
</gene>
<dbReference type="PROSITE" id="PS51782">
    <property type="entry name" value="LYSM"/>
    <property type="match status" value="1"/>
</dbReference>
<dbReference type="AlphaFoldDB" id="A0A8T0IBQ3"/>
<proteinExistence type="predicted"/>
<evidence type="ECO:0000256" key="1">
    <source>
        <dbReference type="SAM" id="MobiDB-lite"/>
    </source>
</evidence>
<dbReference type="InterPro" id="IPR018392">
    <property type="entry name" value="LysM"/>
</dbReference>
<dbReference type="PANTHER" id="PTHR33734">
    <property type="entry name" value="LYSM DOMAIN-CONTAINING GPI-ANCHORED PROTEIN 2"/>
    <property type="match status" value="1"/>
</dbReference>
<dbReference type="CDD" id="cd00118">
    <property type="entry name" value="LysM"/>
    <property type="match status" value="1"/>
</dbReference>
<protein>
    <recommendedName>
        <fullName evidence="2">LysM domain-containing protein</fullName>
    </recommendedName>
</protein>
<evidence type="ECO:0000259" key="2">
    <source>
        <dbReference type="PROSITE" id="PS51782"/>
    </source>
</evidence>
<dbReference type="InterPro" id="IPR036779">
    <property type="entry name" value="LysM_dom_sf"/>
</dbReference>
<evidence type="ECO:0000313" key="4">
    <source>
        <dbReference type="Proteomes" id="UP000822688"/>
    </source>
</evidence>
<keyword evidence="4" id="KW-1185">Reference proteome</keyword>
<name>A0A8T0IBQ3_CERPU</name>
<dbReference type="Pfam" id="PF01476">
    <property type="entry name" value="LysM"/>
    <property type="match status" value="1"/>
</dbReference>